<gene>
    <name evidence="1" type="ORF">M0R45_011061</name>
    <name evidence="2" type="ORF">M0R45_011141</name>
</gene>
<sequence length="327" mass="35777">MKLTMATPMSTGTTATAFVFLLIASSLGYLSCCLDQVMSISTNTAPNCDPNIIEARDRDRLQFALNLEFLEAEFFLHAALGKGLDAISPNLSLGGPPPVGAQKANLDPLVRRIIEEFGYQEVGHVRSIIRKEGGFPRPLLDLSHQNFAKLIDRAVGFTLIPPFDPYANSLNYLLATYTIPYVGLVGYVGTIPYLKNMTSRRLAASLLGVESGQDSVIRTFLYQRAFEKVKPYNLTVADFTNRISMLRNDLAMCGIKDEGIVVPEALGAENRTSSNIISADPNSLSYARTPPEILRIVYASGNESLPGGFYPRGANGNIARRYLKAED</sequence>
<dbReference type="PANTHER" id="PTHR31694">
    <property type="entry name" value="DESICCATION-LIKE PROTEIN"/>
    <property type="match status" value="1"/>
</dbReference>
<evidence type="ECO:0000313" key="3">
    <source>
        <dbReference type="Proteomes" id="UP001457282"/>
    </source>
</evidence>
<protein>
    <recommendedName>
        <fullName evidence="4">Desiccation-related protein PCC13-62</fullName>
    </recommendedName>
</protein>
<dbReference type="InterPro" id="IPR052965">
    <property type="entry name" value="Pigment-catalase-like"/>
</dbReference>
<comment type="caution">
    <text evidence="1">The sequence shown here is derived from an EMBL/GenBank/DDBJ whole genome shotgun (WGS) entry which is preliminary data.</text>
</comment>
<dbReference type="PANTHER" id="PTHR31694:SF26">
    <property type="entry name" value="OS05G0151100 PROTEIN"/>
    <property type="match status" value="1"/>
</dbReference>
<dbReference type="Pfam" id="PF13668">
    <property type="entry name" value="Ferritin_2"/>
    <property type="match status" value="1"/>
</dbReference>
<accession>A0AAW1YBL2</accession>
<evidence type="ECO:0000313" key="2">
    <source>
        <dbReference type="EMBL" id="KAK9945637.1"/>
    </source>
</evidence>
<name>A0AAW1YBL2_RUBAR</name>
<organism evidence="1 3">
    <name type="scientific">Rubus argutus</name>
    <name type="common">Southern blackberry</name>
    <dbReference type="NCBI Taxonomy" id="59490"/>
    <lineage>
        <taxon>Eukaryota</taxon>
        <taxon>Viridiplantae</taxon>
        <taxon>Streptophyta</taxon>
        <taxon>Embryophyta</taxon>
        <taxon>Tracheophyta</taxon>
        <taxon>Spermatophyta</taxon>
        <taxon>Magnoliopsida</taxon>
        <taxon>eudicotyledons</taxon>
        <taxon>Gunneridae</taxon>
        <taxon>Pentapetalae</taxon>
        <taxon>rosids</taxon>
        <taxon>fabids</taxon>
        <taxon>Rosales</taxon>
        <taxon>Rosaceae</taxon>
        <taxon>Rosoideae</taxon>
        <taxon>Rosoideae incertae sedis</taxon>
        <taxon>Rubus</taxon>
    </lineage>
</organism>
<dbReference type="EMBL" id="JBEDUW010000002">
    <property type="protein sequence ID" value="KAK9945551.1"/>
    <property type="molecule type" value="Genomic_DNA"/>
</dbReference>
<evidence type="ECO:0000313" key="1">
    <source>
        <dbReference type="EMBL" id="KAK9945551.1"/>
    </source>
</evidence>
<dbReference type="AlphaFoldDB" id="A0AAW1YBL2"/>
<reference evidence="1 3" key="1">
    <citation type="journal article" date="2023" name="G3 (Bethesda)">
        <title>A chromosome-length genome assembly and annotation of blackberry (Rubus argutus, cv. 'Hillquist').</title>
        <authorList>
            <person name="Bruna T."/>
            <person name="Aryal R."/>
            <person name="Dudchenko O."/>
            <person name="Sargent D.J."/>
            <person name="Mead D."/>
            <person name="Buti M."/>
            <person name="Cavallini A."/>
            <person name="Hytonen T."/>
            <person name="Andres J."/>
            <person name="Pham M."/>
            <person name="Weisz D."/>
            <person name="Mascagni F."/>
            <person name="Usai G."/>
            <person name="Natali L."/>
            <person name="Bassil N."/>
            <person name="Fernandez G.E."/>
            <person name="Lomsadze A."/>
            <person name="Armour M."/>
            <person name="Olukolu B."/>
            <person name="Poorten T."/>
            <person name="Britton C."/>
            <person name="Davik J."/>
            <person name="Ashrafi H."/>
            <person name="Aiden E.L."/>
            <person name="Borodovsky M."/>
            <person name="Worthington M."/>
        </authorList>
    </citation>
    <scope>NUCLEOTIDE SEQUENCE [LARGE SCALE GENOMIC DNA]</scope>
    <source>
        <strain evidence="1">PI 553951</strain>
    </source>
</reference>
<dbReference type="EMBL" id="JBEDUW010000002">
    <property type="protein sequence ID" value="KAK9945637.1"/>
    <property type="molecule type" value="Genomic_DNA"/>
</dbReference>
<dbReference type="Proteomes" id="UP001457282">
    <property type="component" value="Unassembled WGS sequence"/>
</dbReference>
<proteinExistence type="predicted"/>
<keyword evidence="3" id="KW-1185">Reference proteome</keyword>
<evidence type="ECO:0008006" key="4">
    <source>
        <dbReference type="Google" id="ProtNLM"/>
    </source>
</evidence>